<reference evidence="9" key="1">
    <citation type="journal article" date="2018" name="DNA Res.">
        <title>Multiple hybrid de novo genome assembly of finger millet, an orphan allotetraploid crop.</title>
        <authorList>
            <person name="Hatakeyama M."/>
            <person name="Aluri S."/>
            <person name="Balachadran M.T."/>
            <person name="Sivarajan S.R."/>
            <person name="Patrignani A."/>
            <person name="Gruter S."/>
            <person name="Poveda L."/>
            <person name="Shimizu-Inatsugi R."/>
            <person name="Baeten J."/>
            <person name="Francoijs K.J."/>
            <person name="Nataraja K.N."/>
            <person name="Reddy Y.A.N."/>
            <person name="Phadnis S."/>
            <person name="Ravikumar R.L."/>
            <person name="Schlapbach R."/>
            <person name="Sreeman S.M."/>
            <person name="Shimizu K.K."/>
        </authorList>
    </citation>
    <scope>NUCLEOTIDE SEQUENCE</scope>
</reference>
<keyword evidence="5" id="KW-0067">ATP-binding</keyword>
<evidence type="ECO:0000256" key="1">
    <source>
        <dbReference type="ARBA" id="ARBA00022679"/>
    </source>
</evidence>
<dbReference type="PROSITE" id="PS00108">
    <property type="entry name" value="PROTEIN_KINASE_ST"/>
    <property type="match status" value="1"/>
</dbReference>
<keyword evidence="2" id="KW-0732">Signal</keyword>
<dbReference type="FunFam" id="1.10.510.10:FF:000060">
    <property type="entry name" value="G-type lectin S-receptor-like serine/threonine-protein kinase"/>
    <property type="match status" value="1"/>
</dbReference>
<comment type="caution">
    <text evidence="9">The sequence shown here is derived from an EMBL/GenBank/DDBJ whole genome shotgun (WGS) entry which is preliminary data.</text>
</comment>
<reference evidence="9" key="2">
    <citation type="submission" date="2021-12" db="EMBL/GenBank/DDBJ databases">
        <title>Resequencing data analysis of finger millet.</title>
        <authorList>
            <person name="Hatakeyama M."/>
            <person name="Aluri S."/>
            <person name="Balachadran M.T."/>
            <person name="Sivarajan S.R."/>
            <person name="Poveda L."/>
            <person name="Shimizu-Inatsugi R."/>
            <person name="Schlapbach R."/>
            <person name="Sreeman S.M."/>
            <person name="Shimizu K.K."/>
        </authorList>
    </citation>
    <scope>NUCLEOTIDE SEQUENCE</scope>
</reference>
<sequence length="440" mass="48395">MPRSWAWACGCCVGRRGTAGTAGEAGASGRAGAGEGDEWSLFMDLAVLEAATANFDDDNLLGSGGFGPVYKHELKLRLRSFQGVLENGQQIAVKKLSLSSRQGVREFLNEVRLLLKVQHRNMVSLLGCCASSGHKMLVYPYFPNGSLDHILFGETSSALLRTGCYNLFSCILLVPDYGKKRVHLDWPKRYQIINGLARGLLYLHEESPVKIIHRDIKASNVLLDEKLNPKISDFGMARLFLEDATHVNTFRISGTYGYMAPEYAMHGYLSAKTDVFSFGILVLEIVSGRKNINRRLEDEKIDLLNYTWKLFEEGRSLEIVDQSMPDWDTEQALLCIQLGLLCCQVVVPDRPDMHSVQLMLSSDSFTLPKPGKPAIHGRTGRWITTTAASASSASASGASNMNTGTTFGTDTNTTRASALGYIAEDESRNSISISFTTEGR</sequence>
<dbReference type="GO" id="GO:0005524">
    <property type="term" value="F:ATP binding"/>
    <property type="evidence" value="ECO:0007669"/>
    <property type="project" value="UniProtKB-KW"/>
</dbReference>
<gene>
    <name evidence="9" type="primary">ga23618</name>
    <name evidence="9" type="ORF">PR202_ga23618</name>
</gene>
<dbReference type="PANTHER" id="PTHR47973">
    <property type="entry name" value="CYSTEINE-RICH RECEPTOR-LIKE PROTEIN KINASE 3"/>
    <property type="match status" value="1"/>
</dbReference>
<evidence type="ECO:0000256" key="7">
    <source>
        <dbReference type="ARBA" id="ARBA00023180"/>
    </source>
</evidence>
<feature type="domain" description="Protein kinase" evidence="8">
    <location>
        <begin position="55"/>
        <end position="366"/>
    </location>
</feature>
<protein>
    <recommendedName>
        <fullName evidence="8">Protein kinase domain-containing protein</fullName>
    </recommendedName>
</protein>
<name>A0AAV5D4N0_ELECO</name>
<dbReference type="SMART" id="SM00220">
    <property type="entry name" value="S_TKc"/>
    <property type="match status" value="1"/>
</dbReference>
<keyword evidence="4" id="KW-0418">Kinase</keyword>
<keyword evidence="7" id="KW-0325">Glycoprotein</keyword>
<dbReference type="SUPFAM" id="SSF56112">
    <property type="entry name" value="Protein kinase-like (PK-like)"/>
    <property type="match status" value="1"/>
</dbReference>
<evidence type="ECO:0000256" key="4">
    <source>
        <dbReference type="ARBA" id="ARBA00022777"/>
    </source>
</evidence>
<keyword evidence="3" id="KW-0547">Nucleotide-binding</keyword>
<organism evidence="9 10">
    <name type="scientific">Eleusine coracana subsp. coracana</name>
    <dbReference type="NCBI Taxonomy" id="191504"/>
    <lineage>
        <taxon>Eukaryota</taxon>
        <taxon>Viridiplantae</taxon>
        <taxon>Streptophyta</taxon>
        <taxon>Embryophyta</taxon>
        <taxon>Tracheophyta</taxon>
        <taxon>Spermatophyta</taxon>
        <taxon>Magnoliopsida</taxon>
        <taxon>Liliopsida</taxon>
        <taxon>Poales</taxon>
        <taxon>Poaceae</taxon>
        <taxon>PACMAD clade</taxon>
        <taxon>Chloridoideae</taxon>
        <taxon>Cynodonteae</taxon>
        <taxon>Eleusininae</taxon>
        <taxon>Eleusine</taxon>
    </lineage>
</organism>
<dbReference type="GO" id="GO:0004672">
    <property type="term" value="F:protein kinase activity"/>
    <property type="evidence" value="ECO:0007669"/>
    <property type="project" value="InterPro"/>
</dbReference>
<proteinExistence type="predicted"/>
<evidence type="ECO:0000313" key="10">
    <source>
        <dbReference type="Proteomes" id="UP001054889"/>
    </source>
</evidence>
<dbReference type="PROSITE" id="PS50011">
    <property type="entry name" value="PROTEIN_KINASE_DOM"/>
    <property type="match status" value="1"/>
</dbReference>
<dbReference type="Gene3D" id="3.30.200.20">
    <property type="entry name" value="Phosphorylase Kinase, domain 1"/>
    <property type="match status" value="1"/>
</dbReference>
<keyword evidence="6" id="KW-1015">Disulfide bond</keyword>
<keyword evidence="10" id="KW-1185">Reference proteome</keyword>
<dbReference type="Pfam" id="PF07714">
    <property type="entry name" value="PK_Tyr_Ser-Thr"/>
    <property type="match status" value="1"/>
</dbReference>
<dbReference type="InterPro" id="IPR052059">
    <property type="entry name" value="CR_Ser/Thr_kinase"/>
</dbReference>
<dbReference type="InterPro" id="IPR000719">
    <property type="entry name" value="Prot_kinase_dom"/>
</dbReference>
<evidence type="ECO:0000256" key="5">
    <source>
        <dbReference type="ARBA" id="ARBA00022840"/>
    </source>
</evidence>
<evidence type="ECO:0000259" key="8">
    <source>
        <dbReference type="PROSITE" id="PS50011"/>
    </source>
</evidence>
<dbReference type="InterPro" id="IPR008271">
    <property type="entry name" value="Ser/Thr_kinase_AS"/>
</dbReference>
<evidence type="ECO:0000256" key="2">
    <source>
        <dbReference type="ARBA" id="ARBA00022729"/>
    </source>
</evidence>
<keyword evidence="1" id="KW-0808">Transferase</keyword>
<evidence type="ECO:0000313" key="9">
    <source>
        <dbReference type="EMBL" id="GJN05939.1"/>
    </source>
</evidence>
<evidence type="ECO:0000256" key="6">
    <source>
        <dbReference type="ARBA" id="ARBA00023157"/>
    </source>
</evidence>
<dbReference type="InterPro" id="IPR011009">
    <property type="entry name" value="Kinase-like_dom_sf"/>
</dbReference>
<dbReference type="AlphaFoldDB" id="A0AAV5D4N0"/>
<accession>A0AAV5D4N0</accession>
<dbReference type="InterPro" id="IPR001245">
    <property type="entry name" value="Ser-Thr/Tyr_kinase_cat_dom"/>
</dbReference>
<dbReference type="Gene3D" id="1.10.510.10">
    <property type="entry name" value="Transferase(Phosphotransferase) domain 1"/>
    <property type="match status" value="1"/>
</dbReference>
<evidence type="ECO:0000256" key="3">
    <source>
        <dbReference type="ARBA" id="ARBA00022741"/>
    </source>
</evidence>
<dbReference type="CDD" id="cd14066">
    <property type="entry name" value="STKc_IRAK"/>
    <property type="match status" value="1"/>
</dbReference>
<dbReference type="EMBL" id="BQKI01000012">
    <property type="protein sequence ID" value="GJN05939.1"/>
    <property type="molecule type" value="Genomic_DNA"/>
</dbReference>
<dbReference type="Proteomes" id="UP001054889">
    <property type="component" value="Unassembled WGS sequence"/>
</dbReference>